<dbReference type="EMBL" id="ML119691">
    <property type="protein sequence ID" value="RPA80142.1"/>
    <property type="molecule type" value="Genomic_DNA"/>
</dbReference>
<dbReference type="Proteomes" id="UP000275078">
    <property type="component" value="Unassembled WGS sequence"/>
</dbReference>
<feature type="region of interest" description="Disordered" evidence="1">
    <location>
        <begin position="304"/>
        <end position="326"/>
    </location>
</feature>
<name>A0A3N4I215_ASCIM</name>
<protein>
    <submittedName>
        <fullName evidence="2">Uncharacterized protein</fullName>
    </submittedName>
</protein>
<evidence type="ECO:0000313" key="2">
    <source>
        <dbReference type="EMBL" id="RPA80142.1"/>
    </source>
</evidence>
<accession>A0A3N4I215</accession>
<sequence>MYELGQEPHCKLSTYLVPEIISRVATPTDGLGLMGRLVMENPPETVDDFYEDAVRLWERCLPVDKFSFKVFKDRFSIPDPVHLKTQKGVIRCSASAIVAIIGIRFRTTMPNEPTESPSFARWHRTMARCMGYMLLRIAGSPRKAPKMVCVMVYELLVDPEMEWGAFEKERVFWGGCTKPPKISSRTLLIEGRKEDTSVLRRDLLLEDGRAPRLDPKRVDELVEVLGQIESEDELYLSAQWMQAYALSNPEYTLFQPEEHLLASTFPIPQARDFVLPFTSSTQSLGQCAELIPMINIFTDVEPEGTSRPARRGHITTLSLPPVESPDESPDFRRMCCTCEGTMIPNAAHHNCSYRDAARTRV</sequence>
<evidence type="ECO:0000313" key="3">
    <source>
        <dbReference type="Proteomes" id="UP000275078"/>
    </source>
</evidence>
<dbReference type="AlphaFoldDB" id="A0A3N4I215"/>
<proteinExistence type="predicted"/>
<evidence type="ECO:0000256" key="1">
    <source>
        <dbReference type="SAM" id="MobiDB-lite"/>
    </source>
</evidence>
<keyword evidence="3" id="KW-1185">Reference proteome</keyword>
<reference evidence="2 3" key="1">
    <citation type="journal article" date="2018" name="Nat. Ecol. Evol.">
        <title>Pezizomycetes genomes reveal the molecular basis of ectomycorrhizal truffle lifestyle.</title>
        <authorList>
            <person name="Murat C."/>
            <person name="Payen T."/>
            <person name="Noel B."/>
            <person name="Kuo A."/>
            <person name="Morin E."/>
            <person name="Chen J."/>
            <person name="Kohler A."/>
            <person name="Krizsan K."/>
            <person name="Balestrini R."/>
            <person name="Da Silva C."/>
            <person name="Montanini B."/>
            <person name="Hainaut M."/>
            <person name="Levati E."/>
            <person name="Barry K.W."/>
            <person name="Belfiori B."/>
            <person name="Cichocki N."/>
            <person name="Clum A."/>
            <person name="Dockter R.B."/>
            <person name="Fauchery L."/>
            <person name="Guy J."/>
            <person name="Iotti M."/>
            <person name="Le Tacon F."/>
            <person name="Lindquist E.A."/>
            <person name="Lipzen A."/>
            <person name="Malagnac F."/>
            <person name="Mello A."/>
            <person name="Molinier V."/>
            <person name="Miyauchi S."/>
            <person name="Poulain J."/>
            <person name="Riccioni C."/>
            <person name="Rubini A."/>
            <person name="Sitrit Y."/>
            <person name="Splivallo R."/>
            <person name="Traeger S."/>
            <person name="Wang M."/>
            <person name="Zifcakova L."/>
            <person name="Wipf D."/>
            <person name="Zambonelli A."/>
            <person name="Paolocci F."/>
            <person name="Nowrousian M."/>
            <person name="Ottonello S."/>
            <person name="Baldrian P."/>
            <person name="Spatafora J.W."/>
            <person name="Henrissat B."/>
            <person name="Nagy L.G."/>
            <person name="Aury J.M."/>
            <person name="Wincker P."/>
            <person name="Grigoriev I.V."/>
            <person name="Bonfante P."/>
            <person name="Martin F.M."/>
        </authorList>
    </citation>
    <scope>NUCLEOTIDE SEQUENCE [LARGE SCALE GENOMIC DNA]</scope>
    <source>
        <strain evidence="2 3">RN42</strain>
    </source>
</reference>
<organism evidence="2 3">
    <name type="scientific">Ascobolus immersus RN42</name>
    <dbReference type="NCBI Taxonomy" id="1160509"/>
    <lineage>
        <taxon>Eukaryota</taxon>
        <taxon>Fungi</taxon>
        <taxon>Dikarya</taxon>
        <taxon>Ascomycota</taxon>
        <taxon>Pezizomycotina</taxon>
        <taxon>Pezizomycetes</taxon>
        <taxon>Pezizales</taxon>
        <taxon>Ascobolaceae</taxon>
        <taxon>Ascobolus</taxon>
    </lineage>
</organism>
<gene>
    <name evidence="2" type="ORF">BJ508DRAFT_307698</name>
</gene>